<gene>
    <name evidence="3" type="ORF">CBYS24578_00011230</name>
</gene>
<reference evidence="3 4" key="2">
    <citation type="submission" date="2021-10" db="EMBL/GenBank/DDBJ databases">
        <authorList>
            <person name="Piombo E."/>
        </authorList>
    </citation>
    <scope>NUCLEOTIDE SEQUENCE [LARGE SCALE GENOMIC DNA]</scope>
</reference>
<feature type="compositionally biased region" description="Basic and acidic residues" evidence="1">
    <location>
        <begin position="94"/>
        <end position="108"/>
    </location>
</feature>
<dbReference type="PROSITE" id="PS00036">
    <property type="entry name" value="BZIP_BASIC"/>
    <property type="match status" value="1"/>
</dbReference>
<keyword evidence="4" id="KW-1185">Reference proteome</keyword>
<proteinExistence type="predicted"/>
<evidence type="ECO:0000313" key="4">
    <source>
        <dbReference type="Proteomes" id="UP000754883"/>
    </source>
</evidence>
<reference evidence="4" key="1">
    <citation type="submission" date="2019-06" db="EMBL/GenBank/DDBJ databases">
        <authorList>
            <person name="Broberg M."/>
        </authorList>
    </citation>
    <scope>NUCLEOTIDE SEQUENCE [LARGE SCALE GENOMIC DNA]</scope>
</reference>
<evidence type="ECO:0000256" key="1">
    <source>
        <dbReference type="SAM" id="MobiDB-lite"/>
    </source>
</evidence>
<sequence length="398" mass="44928">MPYSPENLDDSLLARRAKNRQAQRQFRQRRQEALDAQEGRIRHLEHVAEQMSCVFMSFFDEMIKTKPIVEENPALGDHLRQTAARMLALARQVDEEQPRARTQEKEARPLSSQNHTQLGLPYTNSFPDTTRAGSSVRTARNIGAAVTQEESVSPISLPTEAPFMLKSSATRLQPFPYSVLDAGRPLQALSPFTTELLETTLRRAYVFLENAPDLSAEKVQRIFGFTLRHLTREQILAAQRWLLGPGRCSMHQAAEVYVTIGSYGNAPPGPRVLTWNSEFREDNLTSQPDWLGASDVQKELEWLGVEFVDDRTIEINTQHPRLYPLGSDDGDKAALRNPFGYIVQTKHIAPSISDASRIRIRQSLLIHQLCTRAVCFGTGPRYSRPDLARIIQALPSMV</sequence>
<dbReference type="AlphaFoldDB" id="A0A9N9Y2J3"/>
<name>A0A9N9Y2J3_9HYPO</name>
<feature type="compositionally biased region" description="Polar residues" evidence="1">
    <location>
        <begin position="110"/>
        <end position="133"/>
    </location>
</feature>
<dbReference type="EMBL" id="CABFNO020001350">
    <property type="protein sequence ID" value="CAG9982955.1"/>
    <property type="molecule type" value="Genomic_DNA"/>
</dbReference>
<dbReference type="Gene3D" id="1.20.5.170">
    <property type="match status" value="1"/>
</dbReference>
<protein>
    <recommendedName>
        <fullName evidence="2">BZIP domain-containing protein</fullName>
    </recommendedName>
</protein>
<accession>A0A9N9Y2J3</accession>
<organism evidence="3 4">
    <name type="scientific">Clonostachys byssicola</name>
    <dbReference type="NCBI Taxonomy" id="160290"/>
    <lineage>
        <taxon>Eukaryota</taxon>
        <taxon>Fungi</taxon>
        <taxon>Dikarya</taxon>
        <taxon>Ascomycota</taxon>
        <taxon>Pezizomycotina</taxon>
        <taxon>Sordariomycetes</taxon>
        <taxon>Hypocreomycetidae</taxon>
        <taxon>Hypocreales</taxon>
        <taxon>Bionectriaceae</taxon>
        <taxon>Clonostachys</taxon>
    </lineage>
</organism>
<dbReference type="PANTHER" id="PTHR40618">
    <property type="entry name" value="B-ZIP TRANSCRIPTION FACTOR (EUROFUNG)-RELATED"/>
    <property type="match status" value="1"/>
</dbReference>
<dbReference type="OrthoDB" id="3555317at2759"/>
<dbReference type="Proteomes" id="UP000754883">
    <property type="component" value="Unassembled WGS sequence"/>
</dbReference>
<dbReference type="PANTHER" id="PTHR40618:SF1">
    <property type="entry name" value="B-ZIP TRANSCRIPTION FACTOR (EUROFUNG)"/>
    <property type="match status" value="1"/>
</dbReference>
<dbReference type="InterPro" id="IPR004827">
    <property type="entry name" value="bZIP"/>
</dbReference>
<dbReference type="GO" id="GO:0003700">
    <property type="term" value="F:DNA-binding transcription factor activity"/>
    <property type="evidence" value="ECO:0007669"/>
    <property type="project" value="InterPro"/>
</dbReference>
<feature type="domain" description="BZIP" evidence="2">
    <location>
        <begin position="15"/>
        <end position="29"/>
    </location>
</feature>
<feature type="region of interest" description="Disordered" evidence="1">
    <location>
        <begin position="94"/>
        <end position="133"/>
    </location>
</feature>
<comment type="caution">
    <text evidence="3">The sequence shown here is derived from an EMBL/GenBank/DDBJ whole genome shotgun (WGS) entry which is preliminary data.</text>
</comment>
<dbReference type="InterPro" id="IPR046347">
    <property type="entry name" value="bZIP_sf"/>
</dbReference>
<evidence type="ECO:0000313" key="3">
    <source>
        <dbReference type="EMBL" id="CAG9982955.1"/>
    </source>
</evidence>
<dbReference type="SUPFAM" id="SSF57959">
    <property type="entry name" value="Leucine zipper domain"/>
    <property type="match status" value="1"/>
</dbReference>
<evidence type="ECO:0000259" key="2">
    <source>
        <dbReference type="PROSITE" id="PS00036"/>
    </source>
</evidence>